<protein>
    <submittedName>
        <fullName evidence="1">Cof-type HAD-IIB family hydrolase</fullName>
    </submittedName>
</protein>
<keyword evidence="2" id="KW-1185">Reference proteome</keyword>
<proteinExistence type="predicted"/>
<dbReference type="SUPFAM" id="SSF56784">
    <property type="entry name" value="HAD-like"/>
    <property type="match status" value="1"/>
</dbReference>
<keyword evidence="1" id="KW-0378">Hydrolase</keyword>
<evidence type="ECO:0000313" key="1">
    <source>
        <dbReference type="EMBL" id="UQS83857.1"/>
    </source>
</evidence>
<reference evidence="1 2" key="1">
    <citation type="journal article" date="2022" name="Int. J. Syst. Evol. Microbiol.">
        <title>Apilactobacillus apisilvae sp. nov., Nicolia spurrieriana gen. nov. sp. nov., Bombilactobacillus folatiphilus sp. nov. and Bombilactobacillus thymidiniphilus sp. nov., four new lactic acid bacterial isolates from stingless bees Tetragonula carbonaria and Austroplebeia australis.</title>
        <authorList>
            <person name="Oliphant S.A."/>
            <person name="Watson-Haigh N.S."/>
            <person name="Sumby K.M."/>
            <person name="Gardner J."/>
            <person name="Groom S."/>
            <person name="Jiranek V."/>
        </authorList>
    </citation>
    <scope>NUCLEOTIDE SEQUENCE [LARGE SCALE GENOMIC DNA]</scope>
    <source>
        <strain evidence="1 2">SG4_A1</strain>
    </source>
</reference>
<name>A0ABY4PE86_9LACO</name>
<accession>A0ABY4PE86</accession>
<dbReference type="Gene3D" id="3.30.1240.10">
    <property type="match status" value="1"/>
</dbReference>
<dbReference type="RefSeq" id="WP_249513042.1">
    <property type="nucleotide sequence ID" value="NZ_CP093365.1"/>
</dbReference>
<dbReference type="SFLD" id="SFLDS00003">
    <property type="entry name" value="Haloacid_Dehalogenase"/>
    <property type="match status" value="1"/>
</dbReference>
<dbReference type="NCBIfam" id="TIGR00099">
    <property type="entry name" value="Cof-subfamily"/>
    <property type="match status" value="1"/>
</dbReference>
<dbReference type="Pfam" id="PF08282">
    <property type="entry name" value="Hydrolase_3"/>
    <property type="match status" value="1"/>
</dbReference>
<dbReference type="InterPro" id="IPR036412">
    <property type="entry name" value="HAD-like_sf"/>
</dbReference>
<dbReference type="EMBL" id="CP093365">
    <property type="protein sequence ID" value="UQS83857.1"/>
    <property type="molecule type" value="Genomic_DNA"/>
</dbReference>
<dbReference type="SFLD" id="SFLDG01144">
    <property type="entry name" value="C2.B.4:_PGP_Like"/>
    <property type="match status" value="1"/>
</dbReference>
<dbReference type="Proteomes" id="UP000831947">
    <property type="component" value="Chromosome"/>
</dbReference>
<organism evidence="1 2">
    <name type="scientific">Bombilactobacillus thymidiniphilus</name>
    <dbReference type="NCBI Taxonomy" id="2923363"/>
    <lineage>
        <taxon>Bacteria</taxon>
        <taxon>Bacillati</taxon>
        <taxon>Bacillota</taxon>
        <taxon>Bacilli</taxon>
        <taxon>Lactobacillales</taxon>
        <taxon>Lactobacillaceae</taxon>
        <taxon>Bombilactobacillus</taxon>
    </lineage>
</organism>
<dbReference type="CDD" id="cd07516">
    <property type="entry name" value="HAD_Pase"/>
    <property type="match status" value="1"/>
</dbReference>
<dbReference type="InterPro" id="IPR000150">
    <property type="entry name" value="Cof"/>
</dbReference>
<gene>
    <name evidence="1" type="ORF">MOO47_01245</name>
</gene>
<sequence length="271" mass="29773">MTIKLVAIDVDDTLLNSQGEILNSTKQVIKQALQQGIKVVICSGRPWAGIKIFLQELAIQGLEQYVITFNGGTIATASGKILAQNGITKATYQQIDDYSKQNHLAYNVLDNQSIIYTSNHDVNRITVLQAFENQAGIKIRTPQELSDNVDLIKGAFVGDKMQLDKQEAQVKAQFGQDNYIVRAADNFLEIMHPDVSKGAALRMLAAKLQLSDQEVLAIGDEKNDLAMFDFAGVAVAMGNGSDFVKRQADYVTLTNDEAGIAQAFKKYVLEK</sequence>
<dbReference type="InterPro" id="IPR006379">
    <property type="entry name" value="HAD-SF_hydro_IIB"/>
</dbReference>
<dbReference type="Gene3D" id="3.40.50.1000">
    <property type="entry name" value="HAD superfamily/HAD-like"/>
    <property type="match status" value="1"/>
</dbReference>
<dbReference type="PANTHER" id="PTHR10000">
    <property type="entry name" value="PHOSPHOSERINE PHOSPHATASE"/>
    <property type="match status" value="1"/>
</dbReference>
<dbReference type="NCBIfam" id="TIGR01484">
    <property type="entry name" value="HAD-SF-IIB"/>
    <property type="match status" value="1"/>
</dbReference>
<dbReference type="SFLD" id="SFLDG01140">
    <property type="entry name" value="C2.B:_Phosphomannomutase_and_P"/>
    <property type="match status" value="1"/>
</dbReference>
<dbReference type="InterPro" id="IPR023214">
    <property type="entry name" value="HAD_sf"/>
</dbReference>
<evidence type="ECO:0000313" key="2">
    <source>
        <dbReference type="Proteomes" id="UP000831947"/>
    </source>
</evidence>
<dbReference type="GO" id="GO:0016787">
    <property type="term" value="F:hydrolase activity"/>
    <property type="evidence" value="ECO:0007669"/>
    <property type="project" value="UniProtKB-KW"/>
</dbReference>
<dbReference type="PANTHER" id="PTHR10000:SF8">
    <property type="entry name" value="HAD SUPERFAMILY HYDROLASE-LIKE, TYPE 3"/>
    <property type="match status" value="1"/>
</dbReference>